<dbReference type="RefSeq" id="WP_109930289.1">
    <property type="nucleotide sequence ID" value="NZ_QGNY01000004.1"/>
</dbReference>
<sequence length="87" mass="9942">MNDKKKGLRIFNPSLTNCIINLQMNGYDYDFQKVNEEDILCVQNNRKFSAKHLIINAIELSRKSAKGLHTIETATGERGLLLTEVDF</sequence>
<dbReference type="OrthoDB" id="798002at2"/>
<keyword evidence="2" id="KW-1185">Reference proteome</keyword>
<comment type="caution">
    <text evidence="1">The sequence shown here is derived from an EMBL/GenBank/DDBJ whole genome shotgun (WGS) entry which is preliminary data.</text>
</comment>
<gene>
    <name evidence="1" type="ORF">DF947_12565</name>
</gene>
<dbReference type="AlphaFoldDB" id="A0A317F061"/>
<name>A0A317F061_9SPHI</name>
<organism evidence="1 2">
    <name type="scientific">Pedobacter paludis</name>
    <dbReference type="NCBI Taxonomy" id="2203212"/>
    <lineage>
        <taxon>Bacteria</taxon>
        <taxon>Pseudomonadati</taxon>
        <taxon>Bacteroidota</taxon>
        <taxon>Sphingobacteriia</taxon>
        <taxon>Sphingobacteriales</taxon>
        <taxon>Sphingobacteriaceae</taxon>
        <taxon>Pedobacter</taxon>
    </lineage>
</organism>
<evidence type="ECO:0000313" key="2">
    <source>
        <dbReference type="Proteomes" id="UP000245391"/>
    </source>
</evidence>
<evidence type="ECO:0000313" key="1">
    <source>
        <dbReference type="EMBL" id="PWS31427.1"/>
    </source>
</evidence>
<protein>
    <submittedName>
        <fullName evidence="1">Uncharacterized protein</fullName>
    </submittedName>
</protein>
<proteinExistence type="predicted"/>
<accession>A0A317F061</accession>
<dbReference type="Proteomes" id="UP000245391">
    <property type="component" value="Unassembled WGS sequence"/>
</dbReference>
<reference evidence="2" key="1">
    <citation type="submission" date="2018-05" db="EMBL/GenBank/DDBJ databases">
        <title>Pedobacter paludis sp. nov., isolated from wetland soil.</title>
        <authorList>
            <person name="Zhang Y."/>
        </authorList>
    </citation>
    <scope>NUCLEOTIDE SEQUENCE [LARGE SCALE GENOMIC DNA]</scope>
    <source>
        <strain evidence="2">R-8</strain>
    </source>
</reference>
<dbReference type="EMBL" id="QGNY01000004">
    <property type="protein sequence ID" value="PWS31427.1"/>
    <property type="molecule type" value="Genomic_DNA"/>
</dbReference>